<evidence type="ECO:0000313" key="3">
    <source>
        <dbReference type="EMBL" id="MDN7244723.1"/>
    </source>
</evidence>
<protein>
    <submittedName>
        <fullName evidence="3">VanZ family protein</fullName>
    </submittedName>
</protein>
<feature type="transmembrane region" description="Helical" evidence="1">
    <location>
        <begin position="74"/>
        <end position="91"/>
    </location>
</feature>
<gene>
    <name evidence="3" type="ORF">QWY13_04380</name>
</gene>
<evidence type="ECO:0000313" key="4">
    <source>
        <dbReference type="Proteomes" id="UP001172142"/>
    </source>
</evidence>
<keyword evidence="1" id="KW-0812">Transmembrane</keyword>
<evidence type="ECO:0000259" key="2">
    <source>
        <dbReference type="Pfam" id="PF04892"/>
    </source>
</evidence>
<dbReference type="PIRSF" id="PIRSF019083">
    <property type="entry name" value="UCP019083_VanZ"/>
    <property type="match status" value="1"/>
</dbReference>
<dbReference type="InterPro" id="IPR016747">
    <property type="entry name" value="Phosphotransbutyrylase"/>
</dbReference>
<keyword evidence="4" id="KW-1185">Reference proteome</keyword>
<comment type="caution">
    <text evidence="3">The sequence shown here is derived from an EMBL/GenBank/DDBJ whole genome shotgun (WGS) entry which is preliminary data.</text>
</comment>
<sequence length="167" mass="19177">MKKILIFLILFIILFVSSGQTYEEQSLIPALEKYLPSEPFKGVLSHLEIPYWGTHVSIEERGYHKFIEFLLRKGAHVLMFGLIALAVLNLLPKPKVWLALVITAAIALADEFHQSLTGGRTPTWQDVLLDLFGAVLFLSVAKLFQRNKSRKKTIKNKRIIQRFFKKI</sequence>
<feature type="transmembrane region" description="Helical" evidence="1">
    <location>
        <begin position="96"/>
        <end position="115"/>
    </location>
</feature>
<proteinExistence type="predicted"/>
<feature type="transmembrane region" description="Helical" evidence="1">
    <location>
        <begin position="127"/>
        <end position="144"/>
    </location>
</feature>
<dbReference type="InterPro" id="IPR006976">
    <property type="entry name" value="VanZ-like"/>
</dbReference>
<dbReference type="NCBIfam" id="NF037970">
    <property type="entry name" value="vanZ_1"/>
    <property type="match status" value="1"/>
</dbReference>
<keyword evidence="1" id="KW-0472">Membrane</keyword>
<keyword evidence="1" id="KW-1133">Transmembrane helix</keyword>
<accession>A0ABT8NA05</accession>
<dbReference type="Proteomes" id="UP001172142">
    <property type="component" value="Unassembled WGS sequence"/>
</dbReference>
<feature type="domain" description="VanZ-like" evidence="2">
    <location>
        <begin position="4"/>
        <end position="144"/>
    </location>
</feature>
<dbReference type="EMBL" id="JAUJWU010000001">
    <property type="protein sequence ID" value="MDN7244723.1"/>
    <property type="molecule type" value="Genomic_DNA"/>
</dbReference>
<organism evidence="3 4">
    <name type="scientific">Planococcus shenhongbingii</name>
    <dbReference type="NCBI Taxonomy" id="3058398"/>
    <lineage>
        <taxon>Bacteria</taxon>
        <taxon>Bacillati</taxon>
        <taxon>Bacillota</taxon>
        <taxon>Bacilli</taxon>
        <taxon>Bacillales</taxon>
        <taxon>Caryophanaceae</taxon>
        <taxon>Planococcus</taxon>
    </lineage>
</organism>
<dbReference type="RefSeq" id="WP_301855220.1">
    <property type="nucleotide sequence ID" value="NZ_JAUJWU010000001.1"/>
</dbReference>
<reference evidence="3 4" key="1">
    <citation type="submission" date="2023-07" db="EMBL/GenBank/DDBJ databases">
        <title>Novel species in genus Planococcus.</title>
        <authorList>
            <person name="Ning S."/>
        </authorList>
    </citation>
    <scope>NUCLEOTIDE SEQUENCE [LARGE SCALE GENOMIC DNA]</scope>
    <source>
        <strain evidence="3 4">N017</strain>
    </source>
</reference>
<evidence type="ECO:0000256" key="1">
    <source>
        <dbReference type="SAM" id="Phobius"/>
    </source>
</evidence>
<name>A0ABT8NA05_9BACL</name>
<dbReference type="Pfam" id="PF04892">
    <property type="entry name" value="VanZ"/>
    <property type="match status" value="1"/>
</dbReference>